<comment type="catalytic activity">
    <reaction evidence="8">
        <text>ATP + H2O = ADP + phosphate + H(+)</text>
        <dbReference type="Rhea" id="RHEA:13065"/>
        <dbReference type="ChEBI" id="CHEBI:15377"/>
        <dbReference type="ChEBI" id="CHEBI:15378"/>
        <dbReference type="ChEBI" id="CHEBI:30616"/>
        <dbReference type="ChEBI" id="CHEBI:43474"/>
        <dbReference type="ChEBI" id="CHEBI:456216"/>
        <dbReference type="EC" id="3.6.4.13"/>
    </reaction>
</comment>
<proteinExistence type="inferred from homology"/>
<dbReference type="InterPro" id="IPR014001">
    <property type="entry name" value="Helicase_ATP-bd"/>
</dbReference>
<dbReference type="InterPro" id="IPR050079">
    <property type="entry name" value="DEAD_box_RNA_helicase"/>
</dbReference>
<dbReference type="InterPro" id="IPR011545">
    <property type="entry name" value="DEAD/DEAH_box_helicase_dom"/>
</dbReference>
<dbReference type="SMART" id="SM00487">
    <property type="entry name" value="DEXDc"/>
    <property type="match status" value="1"/>
</dbReference>
<keyword evidence="2" id="KW-0963">Cytoplasm</keyword>
<dbReference type="PROSITE" id="PS51195">
    <property type="entry name" value="Q_MOTIF"/>
    <property type="match status" value="1"/>
</dbReference>
<evidence type="ECO:0000259" key="13">
    <source>
        <dbReference type="PROSITE" id="PS51192"/>
    </source>
</evidence>
<dbReference type="Pfam" id="PF00271">
    <property type="entry name" value="Helicase_C"/>
    <property type="match status" value="1"/>
</dbReference>
<feature type="compositionally biased region" description="Basic and acidic residues" evidence="12">
    <location>
        <begin position="560"/>
        <end position="569"/>
    </location>
</feature>
<dbReference type="InterPro" id="IPR014014">
    <property type="entry name" value="RNA_helicase_DEAD_Q_motif"/>
</dbReference>
<evidence type="ECO:0000313" key="16">
    <source>
        <dbReference type="EMBL" id="HJG87248.1"/>
    </source>
</evidence>
<reference evidence="16" key="2">
    <citation type="submission" date="2021-09" db="EMBL/GenBank/DDBJ databases">
        <authorList>
            <person name="Gilroy R."/>
        </authorList>
    </citation>
    <scope>NUCLEOTIDE SEQUENCE</scope>
    <source>
        <strain evidence="16">CHK179-5677</strain>
    </source>
</reference>
<dbReference type="GO" id="GO:0003723">
    <property type="term" value="F:RNA binding"/>
    <property type="evidence" value="ECO:0007669"/>
    <property type="project" value="UniProtKB-ARBA"/>
</dbReference>
<dbReference type="CDD" id="cd00268">
    <property type="entry name" value="DEADc"/>
    <property type="match status" value="1"/>
</dbReference>
<reference evidence="16" key="1">
    <citation type="journal article" date="2021" name="PeerJ">
        <title>Extensive microbial diversity within the chicken gut microbiome revealed by metagenomics and culture.</title>
        <authorList>
            <person name="Gilroy R."/>
            <person name="Ravi A."/>
            <person name="Getino M."/>
            <person name="Pursley I."/>
            <person name="Horton D.L."/>
            <person name="Alikhan N.F."/>
            <person name="Baker D."/>
            <person name="Gharbi K."/>
            <person name="Hall N."/>
            <person name="Watson M."/>
            <person name="Adriaenssens E.M."/>
            <person name="Foster-Nyarko E."/>
            <person name="Jarju S."/>
            <person name="Secka A."/>
            <person name="Antonio M."/>
            <person name="Oren A."/>
            <person name="Chaudhuri R.R."/>
            <person name="La Ragione R."/>
            <person name="Hildebrand F."/>
            <person name="Pallen M.J."/>
        </authorList>
    </citation>
    <scope>NUCLEOTIDE SEQUENCE</scope>
    <source>
        <strain evidence="16">CHK179-5677</strain>
    </source>
</reference>
<organism evidence="16 17">
    <name type="scientific">Pseudoflavonifractor capillosus</name>
    <dbReference type="NCBI Taxonomy" id="106588"/>
    <lineage>
        <taxon>Bacteria</taxon>
        <taxon>Bacillati</taxon>
        <taxon>Bacillota</taxon>
        <taxon>Clostridia</taxon>
        <taxon>Eubacteriales</taxon>
        <taxon>Oscillospiraceae</taxon>
        <taxon>Pseudoflavonifractor</taxon>
    </lineage>
</organism>
<keyword evidence="6 11" id="KW-0067">ATP-binding</keyword>
<evidence type="ECO:0000256" key="3">
    <source>
        <dbReference type="ARBA" id="ARBA00022741"/>
    </source>
</evidence>
<feature type="domain" description="Helicase ATP-binding" evidence="13">
    <location>
        <begin position="32"/>
        <end position="205"/>
    </location>
</feature>
<feature type="compositionally biased region" description="Basic residues" evidence="12">
    <location>
        <begin position="444"/>
        <end position="453"/>
    </location>
</feature>
<evidence type="ECO:0000256" key="12">
    <source>
        <dbReference type="SAM" id="MobiDB-lite"/>
    </source>
</evidence>
<dbReference type="RefSeq" id="WP_295368259.1">
    <property type="nucleotide sequence ID" value="NZ_DYUC01000096.1"/>
</dbReference>
<dbReference type="FunFam" id="3.40.50.300:FF:000108">
    <property type="entry name" value="ATP-dependent RNA helicase RhlE"/>
    <property type="match status" value="1"/>
</dbReference>
<evidence type="ECO:0000256" key="5">
    <source>
        <dbReference type="ARBA" id="ARBA00022806"/>
    </source>
</evidence>
<feature type="compositionally biased region" description="Low complexity" evidence="12">
    <location>
        <begin position="411"/>
        <end position="441"/>
    </location>
</feature>
<dbReference type="SUPFAM" id="SSF52540">
    <property type="entry name" value="P-loop containing nucleoside triphosphate hydrolases"/>
    <property type="match status" value="1"/>
</dbReference>
<evidence type="ECO:0000259" key="14">
    <source>
        <dbReference type="PROSITE" id="PS51194"/>
    </source>
</evidence>
<dbReference type="GO" id="GO:0005524">
    <property type="term" value="F:ATP binding"/>
    <property type="evidence" value="ECO:0007669"/>
    <property type="project" value="UniProtKB-KW"/>
</dbReference>
<evidence type="ECO:0000256" key="7">
    <source>
        <dbReference type="ARBA" id="ARBA00038437"/>
    </source>
</evidence>
<dbReference type="Proteomes" id="UP000760668">
    <property type="component" value="Unassembled WGS sequence"/>
</dbReference>
<dbReference type="InterPro" id="IPR001650">
    <property type="entry name" value="Helicase_C-like"/>
</dbReference>
<evidence type="ECO:0000256" key="4">
    <source>
        <dbReference type="ARBA" id="ARBA00022801"/>
    </source>
</evidence>
<evidence type="ECO:0000313" key="17">
    <source>
        <dbReference type="Proteomes" id="UP000760668"/>
    </source>
</evidence>
<evidence type="ECO:0000256" key="1">
    <source>
        <dbReference type="ARBA" id="ARBA00012552"/>
    </source>
</evidence>
<dbReference type="PROSITE" id="PS00039">
    <property type="entry name" value="DEAD_ATP_HELICASE"/>
    <property type="match status" value="1"/>
</dbReference>
<feature type="compositionally biased region" description="Basic and acidic residues" evidence="12">
    <location>
        <begin position="617"/>
        <end position="627"/>
    </location>
</feature>
<sequence length="642" mass="70355">MTFRELGLTQSILKALAELGYEKPSPIQEKAIPPALAGRDVLGCAQTGTGKTCAFAAPILQRLSGTVPAGRPIRSLVLTPTRELALQIQESFEAYGRHLPLRSAVIFGGVGQQPQVDKLKKGVDILVATPGRLLDLQGQGYVDLSRLEIFVLDEADRMLDMGFIHDVRRVLKLLPAVKQTLFFSATMPPEVMDLVNGLLKNPVKVAVDPVSSPVEIIDQSVYLVDKGNKTRLLAWLVEGLDVKNAIVFTRTKHGANKVAGDLVKAGITAAAIHGNKSQTARQQALADFKAGKVRCLVATDIAARGLDIEELSHVFNYNLPEVPETYVHRIGRTGRAGRGGTAVSFCDFGEQEYLKGIEKLIGRKVPVVRNNPWPMEVFEAPRDAKGRPVNADDAEARAAAKERRRARDAANKAAAGARKAKQQAVSAPVEEPIPAPEAAEAAAKKRRRRKKKAGQSGEAEQALPVAVQAPGPGPEPEQPKKKSRRGVRQQRLEDTVPAQPSQPQTDFYKPNPLDGDVILDATARLLAPRPRTLSRPAAPRGEEEKKAPRKKKAAPQASPDRPRQEKKAQEQAPARPRKEKRTEKPAAIRQEPSKGDGRREDSRRRSRGRRNGPPEMMFRRDSQKDSTEQPSLMKPYYMTPND</sequence>
<comment type="similarity">
    <text evidence="7 11">Belongs to the DEAD box helicase family.</text>
</comment>
<dbReference type="AlphaFoldDB" id="A0A921ST77"/>
<dbReference type="PROSITE" id="PS51192">
    <property type="entry name" value="HELICASE_ATP_BIND_1"/>
    <property type="match status" value="1"/>
</dbReference>
<accession>A0A921ST77</accession>
<evidence type="ECO:0000259" key="15">
    <source>
        <dbReference type="PROSITE" id="PS51195"/>
    </source>
</evidence>
<feature type="compositionally biased region" description="Basic and acidic residues" evidence="12">
    <location>
        <begin position="580"/>
        <end position="603"/>
    </location>
</feature>
<feature type="compositionally biased region" description="Basic and acidic residues" evidence="12">
    <location>
        <begin position="394"/>
        <end position="410"/>
    </location>
</feature>
<dbReference type="InterPro" id="IPR044742">
    <property type="entry name" value="DEAD/DEAH_RhlB"/>
</dbReference>
<evidence type="ECO:0000256" key="10">
    <source>
        <dbReference type="PROSITE-ProRule" id="PRU00552"/>
    </source>
</evidence>
<comment type="caution">
    <text evidence="16">The sequence shown here is derived from an EMBL/GenBank/DDBJ whole genome shotgun (WGS) entry which is preliminary data.</text>
</comment>
<evidence type="ECO:0000256" key="11">
    <source>
        <dbReference type="RuleBase" id="RU000492"/>
    </source>
</evidence>
<dbReference type="PROSITE" id="PS51194">
    <property type="entry name" value="HELICASE_CTER"/>
    <property type="match status" value="1"/>
</dbReference>
<keyword evidence="4 11" id="KW-0378">Hydrolase</keyword>
<keyword evidence="5 11" id="KW-0347">Helicase</keyword>
<dbReference type="CDD" id="cd18787">
    <property type="entry name" value="SF2_C_DEAD"/>
    <property type="match status" value="1"/>
</dbReference>
<evidence type="ECO:0000256" key="9">
    <source>
        <dbReference type="ARBA" id="ARBA00067932"/>
    </source>
</evidence>
<evidence type="ECO:0000256" key="6">
    <source>
        <dbReference type="ARBA" id="ARBA00022840"/>
    </source>
</evidence>
<protein>
    <recommendedName>
        <fullName evidence="9">ATP-dependent RNA helicase CshA</fullName>
        <ecNumber evidence="1">3.6.4.13</ecNumber>
    </recommendedName>
</protein>
<dbReference type="InterPro" id="IPR000629">
    <property type="entry name" value="RNA-helicase_DEAD-box_CS"/>
</dbReference>
<dbReference type="GO" id="GO:0016787">
    <property type="term" value="F:hydrolase activity"/>
    <property type="evidence" value="ECO:0007669"/>
    <property type="project" value="UniProtKB-KW"/>
</dbReference>
<dbReference type="Gene3D" id="3.40.50.300">
    <property type="entry name" value="P-loop containing nucleotide triphosphate hydrolases"/>
    <property type="match status" value="2"/>
</dbReference>
<feature type="short sequence motif" description="Q motif" evidence="10">
    <location>
        <begin position="1"/>
        <end position="29"/>
    </location>
</feature>
<dbReference type="GO" id="GO:0005829">
    <property type="term" value="C:cytosol"/>
    <property type="evidence" value="ECO:0007669"/>
    <property type="project" value="TreeGrafter"/>
</dbReference>
<feature type="domain" description="Helicase C-terminal" evidence="14">
    <location>
        <begin position="232"/>
        <end position="378"/>
    </location>
</feature>
<dbReference type="EC" id="3.6.4.13" evidence="1"/>
<name>A0A921ST77_9FIRM</name>
<dbReference type="SMART" id="SM00490">
    <property type="entry name" value="HELICc"/>
    <property type="match status" value="1"/>
</dbReference>
<dbReference type="GO" id="GO:0003724">
    <property type="term" value="F:RNA helicase activity"/>
    <property type="evidence" value="ECO:0007669"/>
    <property type="project" value="UniProtKB-EC"/>
</dbReference>
<keyword evidence="3 11" id="KW-0547">Nucleotide-binding</keyword>
<evidence type="ECO:0000256" key="2">
    <source>
        <dbReference type="ARBA" id="ARBA00022490"/>
    </source>
</evidence>
<dbReference type="EMBL" id="DYUC01000096">
    <property type="protein sequence ID" value="HJG87248.1"/>
    <property type="molecule type" value="Genomic_DNA"/>
</dbReference>
<feature type="region of interest" description="Disordered" evidence="12">
    <location>
        <begin position="384"/>
        <end position="642"/>
    </location>
</feature>
<dbReference type="Pfam" id="PF00270">
    <property type="entry name" value="DEAD"/>
    <property type="match status" value="1"/>
</dbReference>
<feature type="domain" description="DEAD-box RNA helicase Q" evidence="15">
    <location>
        <begin position="1"/>
        <end position="29"/>
    </location>
</feature>
<dbReference type="InterPro" id="IPR027417">
    <property type="entry name" value="P-loop_NTPase"/>
</dbReference>
<evidence type="ECO:0000256" key="8">
    <source>
        <dbReference type="ARBA" id="ARBA00047984"/>
    </source>
</evidence>
<gene>
    <name evidence="16" type="ORF">K8V01_09550</name>
</gene>
<dbReference type="PANTHER" id="PTHR47959">
    <property type="entry name" value="ATP-DEPENDENT RNA HELICASE RHLE-RELATED"/>
    <property type="match status" value="1"/>
</dbReference>
<dbReference type="PANTHER" id="PTHR47959:SF13">
    <property type="entry name" value="ATP-DEPENDENT RNA HELICASE RHLE"/>
    <property type="match status" value="1"/>
</dbReference>